<proteinExistence type="predicted"/>
<sequence length="172" mass="19864">MENWQDLYKELAEKITDKMPQISWVDLWHNQVSFLADEHRFNTPAVFIGLRSARIEDTAERVQLVHLQVDFYLFYETYLDTFQGAYNQEGALAFTQSLETLHGIFHASEGNNYSSMRRIDFAPIDTGGAGNLYKVSFECILNDSSAEKYYEDTQIKADIESEDSYFLSVTPD</sequence>
<accession>I4A353</accession>
<keyword evidence="2" id="KW-1185">Reference proteome</keyword>
<dbReference type="AlphaFoldDB" id="I4A353"/>
<dbReference type="HOGENOM" id="CLU_1553736_0_0_10"/>
<dbReference type="STRING" id="867902.Ornrh_2256"/>
<reference evidence="1 2" key="1">
    <citation type="submission" date="2012-06" db="EMBL/GenBank/DDBJ databases">
        <title>The complete genome of Ornithobacterium rhinotracheale DSM 15997.</title>
        <authorList>
            <consortium name="US DOE Joint Genome Institute (JGI-PGF)"/>
            <person name="Lucas S."/>
            <person name="Copeland A."/>
            <person name="Lapidus A."/>
            <person name="Goodwin L."/>
            <person name="Pitluck S."/>
            <person name="Peters L."/>
            <person name="Mikhailova N."/>
            <person name="Teshima H."/>
            <person name="Kyrpides N."/>
            <person name="Mavromatis K."/>
            <person name="Pagani I."/>
            <person name="Ivanova N."/>
            <person name="Ovchinnikova G."/>
            <person name="Zeytun A."/>
            <person name="Detter J.C."/>
            <person name="Han C."/>
            <person name="Land M."/>
            <person name="Hauser L."/>
            <person name="Markowitz V."/>
            <person name="Cheng J.-F."/>
            <person name="Hugenholtz P."/>
            <person name="Woyke T."/>
            <person name="Wu D."/>
            <person name="Lang E."/>
            <person name="Kopitz M."/>
            <person name="Brambilla E."/>
            <person name="Klenk H.-P."/>
            <person name="Eisen J.A."/>
        </authorList>
    </citation>
    <scope>NUCLEOTIDE SEQUENCE [LARGE SCALE GENOMIC DNA]</scope>
    <source>
        <strain evidence="2">ATCC 51463 / DSM 15997 / CCUG 23171 / LMG 9086</strain>
    </source>
</reference>
<name>I4A353_ORNRL</name>
<dbReference type="GeneID" id="71570327"/>
<dbReference type="KEGG" id="orh:Ornrh_2256"/>
<dbReference type="Proteomes" id="UP000006051">
    <property type="component" value="Chromosome"/>
</dbReference>
<dbReference type="GeneID" id="97258834"/>
<protein>
    <submittedName>
        <fullName evidence="1">Uncharacterized protein</fullName>
    </submittedName>
</protein>
<dbReference type="eggNOG" id="ENOG5033WPZ">
    <property type="taxonomic scope" value="Bacteria"/>
</dbReference>
<evidence type="ECO:0000313" key="1">
    <source>
        <dbReference type="EMBL" id="AFL98387.1"/>
    </source>
</evidence>
<gene>
    <name evidence="1" type="ordered locus">Ornrh_2256</name>
</gene>
<dbReference type="RefSeq" id="WP_014791888.1">
    <property type="nucleotide sequence ID" value="NC_018016.1"/>
</dbReference>
<dbReference type="EMBL" id="CP003283">
    <property type="protein sequence ID" value="AFL98387.1"/>
    <property type="molecule type" value="Genomic_DNA"/>
</dbReference>
<organism evidence="1 2">
    <name type="scientific">Ornithobacterium rhinotracheale (strain ATCC 51463 / DSM 15997 / CCUG 23171 / CIP 104009 / LMG 9086)</name>
    <dbReference type="NCBI Taxonomy" id="867902"/>
    <lineage>
        <taxon>Bacteria</taxon>
        <taxon>Pseudomonadati</taxon>
        <taxon>Bacteroidota</taxon>
        <taxon>Flavobacteriia</taxon>
        <taxon>Flavobacteriales</taxon>
        <taxon>Weeksellaceae</taxon>
        <taxon>Ornithobacterium</taxon>
    </lineage>
</organism>
<evidence type="ECO:0000313" key="2">
    <source>
        <dbReference type="Proteomes" id="UP000006051"/>
    </source>
</evidence>